<dbReference type="Proteomes" id="UP000663855">
    <property type="component" value="Unassembled WGS sequence"/>
</dbReference>
<proteinExistence type="predicted"/>
<dbReference type="Proteomes" id="UP000663824">
    <property type="component" value="Unassembled WGS sequence"/>
</dbReference>
<sequence length="515" mass="58871">MCDLFQANPWKPLLCTNCHQNRSGHEKFPNNENKCEHLQAEKKPALPSSSSSMHLYEEIMAQYFTINTTDVNTLQSTSVIDRIATPIGNEVDDDEDSFSDEEQDFNKPSAIEFVQNQSMISTQGIVLIGPDIRAKPSPVKKQKRIHLLKKSKSNADECLKKTDIIDNNNTSRLWWFKTKKTNSSPVVQNESINDLNKSNISSPILNSQNQQPRVRVLPEMNKLTLSEALSIARRQHALPGREKKLTINTKPYNIPPVLNGQSNYGSSIASTTSSSTHSSNEYDSNLVNNLTTSEPTYLTAVSPIGKNPSQVTIFDKTIKLTIERITHDLRIVIDEYKHNLPVARFQTLRSFLYQHQLSKIASNESIYVLLLQILDEFSHDSTQTMTTFDHFLIVSHSTMPIIVTTTSTVINEQEPIEQFIKSLAIKLFDSSSLPIFNDLVTFENISYRYLSNQIFQFSNTDIDNNSLSTQRIKLLNLFWNKIQSLRHIQINEENERWIFALYFLMRHISQSDNLI</sequence>
<dbReference type="EMBL" id="CAJNOV010007331">
    <property type="protein sequence ID" value="CAF1277464.1"/>
    <property type="molecule type" value="Genomic_DNA"/>
</dbReference>
<evidence type="ECO:0000313" key="3">
    <source>
        <dbReference type="Proteomes" id="UP000663855"/>
    </source>
</evidence>
<name>A0A815C9H9_9BILA</name>
<gene>
    <name evidence="1" type="ORF">CJN711_LOCUS15797</name>
    <name evidence="2" type="ORF">MBJ925_LOCUS6292</name>
</gene>
<accession>A0A815C9H9</accession>
<reference evidence="1" key="1">
    <citation type="submission" date="2021-02" db="EMBL/GenBank/DDBJ databases">
        <authorList>
            <person name="Nowell W R."/>
        </authorList>
    </citation>
    <scope>NUCLEOTIDE SEQUENCE</scope>
</reference>
<comment type="caution">
    <text evidence="1">The sequence shown here is derived from an EMBL/GenBank/DDBJ whole genome shotgun (WGS) entry which is preliminary data.</text>
</comment>
<evidence type="ECO:0000313" key="2">
    <source>
        <dbReference type="EMBL" id="CAF1959506.1"/>
    </source>
</evidence>
<protein>
    <submittedName>
        <fullName evidence="1">Uncharacterized protein</fullName>
    </submittedName>
</protein>
<evidence type="ECO:0000313" key="1">
    <source>
        <dbReference type="EMBL" id="CAF1277464.1"/>
    </source>
</evidence>
<organism evidence="1 3">
    <name type="scientific">Rotaria magnacalcarata</name>
    <dbReference type="NCBI Taxonomy" id="392030"/>
    <lineage>
        <taxon>Eukaryota</taxon>
        <taxon>Metazoa</taxon>
        <taxon>Spiralia</taxon>
        <taxon>Gnathifera</taxon>
        <taxon>Rotifera</taxon>
        <taxon>Eurotatoria</taxon>
        <taxon>Bdelloidea</taxon>
        <taxon>Philodinida</taxon>
        <taxon>Philodinidae</taxon>
        <taxon>Rotaria</taxon>
    </lineage>
</organism>
<dbReference type="AlphaFoldDB" id="A0A815C9H9"/>
<dbReference type="EMBL" id="CAJNRE010001835">
    <property type="protein sequence ID" value="CAF1959506.1"/>
    <property type="molecule type" value="Genomic_DNA"/>
</dbReference>